<feature type="transmembrane region" description="Helical" evidence="7">
    <location>
        <begin position="339"/>
        <end position="360"/>
    </location>
</feature>
<gene>
    <name evidence="9" type="ORF">GCM10009742_45930</name>
</gene>
<feature type="transmembrane region" description="Helical" evidence="7">
    <location>
        <begin position="83"/>
        <end position="104"/>
    </location>
</feature>
<evidence type="ECO:0000313" key="10">
    <source>
        <dbReference type="Proteomes" id="UP001500190"/>
    </source>
</evidence>
<sequence>MTATTLDQAPARELSRAWRPVGLAMLVIGWGGNQFTPLLMVYRAHGGFSQLDVDVFLGAYVVGLVPGLLIASRLSDRYGRRPLMLIGLAASFLGSALLALGDIAGYPALFAGRALSGIAVGIAMAVGTAWVTELSVPGAGARRSAILLTTGFAAGPASAGLLAQWTAPALVWPYVVHLALCLPAIWLVVTGSVETRREHTRRVRLRVHRRFLHVVLPMAPWIFGSAGVAYAIIPQVVDASLGRWALLFTAALTVATLVTGVLVQPIARRLDDLSTARAVVVSMGLMTLGMALAALTAVVRRPWLAVPVALVLGAAYGIAVVSGLLEVQRMASPEELSGLTGVYYALAYVGFLLPAVLAFLGHWFALPAMLTGVALTCLACTLVCSTGWSRKAS</sequence>
<evidence type="ECO:0000256" key="4">
    <source>
        <dbReference type="ARBA" id="ARBA00022692"/>
    </source>
</evidence>
<dbReference type="InterPro" id="IPR005829">
    <property type="entry name" value="Sugar_transporter_CS"/>
</dbReference>
<reference evidence="10" key="1">
    <citation type="journal article" date="2019" name="Int. J. Syst. Evol. Microbiol.">
        <title>The Global Catalogue of Microorganisms (GCM) 10K type strain sequencing project: providing services to taxonomists for standard genome sequencing and annotation.</title>
        <authorList>
            <consortium name="The Broad Institute Genomics Platform"/>
            <consortium name="The Broad Institute Genome Sequencing Center for Infectious Disease"/>
            <person name="Wu L."/>
            <person name="Ma J."/>
        </authorList>
    </citation>
    <scope>NUCLEOTIDE SEQUENCE [LARGE SCALE GENOMIC DNA]</scope>
    <source>
        <strain evidence="10">JCM 14304</strain>
    </source>
</reference>
<dbReference type="InterPro" id="IPR020846">
    <property type="entry name" value="MFS_dom"/>
</dbReference>
<evidence type="ECO:0000256" key="1">
    <source>
        <dbReference type="ARBA" id="ARBA00004651"/>
    </source>
</evidence>
<dbReference type="SUPFAM" id="SSF103473">
    <property type="entry name" value="MFS general substrate transporter"/>
    <property type="match status" value="1"/>
</dbReference>
<evidence type="ECO:0000256" key="2">
    <source>
        <dbReference type="ARBA" id="ARBA00022448"/>
    </source>
</evidence>
<feature type="transmembrane region" description="Helical" evidence="7">
    <location>
        <begin position="211"/>
        <end position="233"/>
    </location>
</feature>
<keyword evidence="3" id="KW-1003">Cell membrane</keyword>
<keyword evidence="2" id="KW-0813">Transport</keyword>
<feature type="transmembrane region" description="Helical" evidence="7">
    <location>
        <begin position="366"/>
        <end position="388"/>
    </location>
</feature>
<keyword evidence="4 7" id="KW-0812">Transmembrane</keyword>
<dbReference type="Proteomes" id="UP001500190">
    <property type="component" value="Unassembled WGS sequence"/>
</dbReference>
<feature type="transmembrane region" description="Helical" evidence="7">
    <location>
        <begin position="144"/>
        <end position="165"/>
    </location>
</feature>
<evidence type="ECO:0000256" key="5">
    <source>
        <dbReference type="ARBA" id="ARBA00022989"/>
    </source>
</evidence>
<evidence type="ECO:0000256" key="6">
    <source>
        <dbReference type="ARBA" id="ARBA00023136"/>
    </source>
</evidence>
<accession>A0ABP4PXE5</accession>
<comment type="caution">
    <text evidence="9">The sequence shown here is derived from an EMBL/GenBank/DDBJ whole genome shotgun (WGS) entry which is preliminary data.</text>
</comment>
<feature type="transmembrane region" description="Helical" evidence="7">
    <location>
        <begin position="171"/>
        <end position="190"/>
    </location>
</feature>
<feature type="transmembrane region" description="Helical" evidence="7">
    <location>
        <begin position="53"/>
        <end position="71"/>
    </location>
</feature>
<keyword evidence="10" id="KW-1185">Reference proteome</keyword>
<name>A0ABP4PXE5_9ACTN</name>
<keyword evidence="5 7" id="KW-1133">Transmembrane helix</keyword>
<dbReference type="InterPro" id="IPR050171">
    <property type="entry name" value="MFS_Transporters"/>
</dbReference>
<protein>
    <submittedName>
        <fullName evidence="9">MFS transporter</fullName>
    </submittedName>
</protein>
<evidence type="ECO:0000256" key="7">
    <source>
        <dbReference type="SAM" id="Phobius"/>
    </source>
</evidence>
<evidence type="ECO:0000313" key="9">
    <source>
        <dbReference type="EMBL" id="GAA1594080.1"/>
    </source>
</evidence>
<evidence type="ECO:0000256" key="3">
    <source>
        <dbReference type="ARBA" id="ARBA00022475"/>
    </source>
</evidence>
<feature type="transmembrane region" description="Helical" evidence="7">
    <location>
        <begin position="21"/>
        <end position="41"/>
    </location>
</feature>
<dbReference type="PANTHER" id="PTHR23517">
    <property type="entry name" value="RESISTANCE PROTEIN MDTM, PUTATIVE-RELATED-RELATED"/>
    <property type="match status" value="1"/>
</dbReference>
<dbReference type="PANTHER" id="PTHR23517:SF13">
    <property type="entry name" value="MAJOR FACILITATOR SUPERFAMILY MFS_1"/>
    <property type="match status" value="1"/>
</dbReference>
<dbReference type="InterPro" id="IPR036259">
    <property type="entry name" value="MFS_trans_sf"/>
</dbReference>
<comment type="subcellular location">
    <subcellularLocation>
        <location evidence="1">Cell membrane</location>
        <topology evidence="1">Multi-pass membrane protein</topology>
    </subcellularLocation>
</comment>
<dbReference type="InterPro" id="IPR011701">
    <property type="entry name" value="MFS"/>
</dbReference>
<dbReference type="PROSITE" id="PS50850">
    <property type="entry name" value="MFS"/>
    <property type="match status" value="1"/>
</dbReference>
<dbReference type="Gene3D" id="1.20.1250.20">
    <property type="entry name" value="MFS general substrate transporter like domains"/>
    <property type="match status" value="1"/>
</dbReference>
<dbReference type="RefSeq" id="WP_344194607.1">
    <property type="nucleotide sequence ID" value="NZ_BAAAND010000008.1"/>
</dbReference>
<feature type="transmembrane region" description="Helical" evidence="7">
    <location>
        <begin position="278"/>
        <end position="298"/>
    </location>
</feature>
<keyword evidence="6 7" id="KW-0472">Membrane</keyword>
<feature type="transmembrane region" description="Helical" evidence="7">
    <location>
        <begin position="304"/>
        <end position="327"/>
    </location>
</feature>
<feature type="domain" description="Major facilitator superfamily (MFS) profile" evidence="8">
    <location>
        <begin position="17"/>
        <end position="393"/>
    </location>
</feature>
<dbReference type="Pfam" id="PF07690">
    <property type="entry name" value="MFS_1"/>
    <property type="match status" value="1"/>
</dbReference>
<feature type="transmembrane region" description="Helical" evidence="7">
    <location>
        <begin position="245"/>
        <end position="266"/>
    </location>
</feature>
<proteinExistence type="predicted"/>
<dbReference type="EMBL" id="BAAAND010000008">
    <property type="protein sequence ID" value="GAA1594080.1"/>
    <property type="molecule type" value="Genomic_DNA"/>
</dbReference>
<organism evidence="9 10">
    <name type="scientific">Kribbella karoonensis</name>
    <dbReference type="NCBI Taxonomy" id="324851"/>
    <lineage>
        <taxon>Bacteria</taxon>
        <taxon>Bacillati</taxon>
        <taxon>Actinomycetota</taxon>
        <taxon>Actinomycetes</taxon>
        <taxon>Propionibacteriales</taxon>
        <taxon>Kribbellaceae</taxon>
        <taxon>Kribbella</taxon>
    </lineage>
</organism>
<dbReference type="PROSITE" id="PS00216">
    <property type="entry name" value="SUGAR_TRANSPORT_1"/>
    <property type="match status" value="1"/>
</dbReference>
<feature type="transmembrane region" description="Helical" evidence="7">
    <location>
        <begin position="110"/>
        <end position="132"/>
    </location>
</feature>
<evidence type="ECO:0000259" key="8">
    <source>
        <dbReference type="PROSITE" id="PS50850"/>
    </source>
</evidence>